<dbReference type="InterPro" id="IPR001245">
    <property type="entry name" value="Ser-Thr/Tyr_kinase_cat_dom"/>
</dbReference>
<dbReference type="PANTHER" id="PTHR45647">
    <property type="entry name" value="OS02G0152300 PROTEIN"/>
    <property type="match status" value="1"/>
</dbReference>
<dbReference type="GO" id="GO:0005524">
    <property type="term" value="F:ATP binding"/>
    <property type="evidence" value="ECO:0007669"/>
    <property type="project" value="InterPro"/>
</dbReference>
<keyword evidence="4" id="KW-1185">Reference proteome</keyword>
<dbReference type="SUPFAM" id="SSF56112">
    <property type="entry name" value="Protein kinase-like (PK-like)"/>
    <property type="match status" value="1"/>
</dbReference>
<comment type="caution">
    <text evidence="3">The sequence shown here is derived from an EMBL/GenBank/DDBJ whole genome shotgun (WGS) entry which is preliminary data.</text>
</comment>
<dbReference type="Gramene" id="GBG90566">
    <property type="protein sequence ID" value="GBG90566"/>
    <property type="gene ID" value="CBR_g50909"/>
</dbReference>
<sequence length="347" mass="38924">MPPTPCPPLGVSRDVLPLLATVDASRRHDSRALVSQWLARALRGENKIFGGERRRTFERCRVVHDDKYNLLRVDVLVLDRRSSGAIDDDSAEAPLVEREDRGNHAMAARLRLLRHPHILTLLGVCYEESYLVYENMARGTVKDWISCARQSTWYARFRVMAEVARALCFLHSDPLGTGGPIIHSAIRPTTIFLDDKFVAKLGGVDRALLDSEPREGVEKTLRTSQLFTQQNSHYVAPESWQFRVFSEKTDVFAFGITLLEMLTGNFTNAFEVVEDAIEDDNAFENALDPNAGCWDIDLARRVARLGLCCTSYNRRKRPDMAAPHTGILAILEEVAGKVELAVSTGNE</sequence>
<gene>
    <name evidence="3" type="ORF">CBR_g50909</name>
</gene>
<evidence type="ECO:0000313" key="4">
    <source>
        <dbReference type="Proteomes" id="UP000265515"/>
    </source>
</evidence>
<dbReference type="PROSITE" id="PS50011">
    <property type="entry name" value="PROTEIN_KINASE_DOM"/>
    <property type="match status" value="1"/>
</dbReference>
<dbReference type="GO" id="GO:0004672">
    <property type="term" value="F:protein kinase activity"/>
    <property type="evidence" value="ECO:0007669"/>
    <property type="project" value="InterPro"/>
</dbReference>
<keyword evidence="1" id="KW-0833">Ubl conjugation pathway</keyword>
<dbReference type="InterPro" id="IPR000719">
    <property type="entry name" value="Prot_kinase_dom"/>
</dbReference>
<dbReference type="Pfam" id="PF07714">
    <property type="entry name" value="PK_Tyr_Ser-Thr"/>
    <property type="match status" value="1"/>
</dbReference>
<dbReference type="InterPro" id="IPR051348">
    <property type="entry name" value="U-box_ubiquitin_ligases"/>
</dbReference>
<proteinExistence type="predicted"/>
<dbReference type="InterPro" id="IPR011009">
    <property type="entry name" value="Kinase-like_dom_sf"/>
</dbReference>
<feature type="domain" description="Protein kinase" evidence="2">
    <location>
        <begin position="42"/>
        <end position="327"/>
    </location>
</feature>
<dbReference type="Gene3D" id="1.10.510.10">
    <property type="entry name" value="Transferase(Phosphotransferase) domain 1"/>
    <property type="match status" value="1"/>
</dbReference>
<dbReference type="PANTHER" id="PTHR45647:SF66">
    <property type="entry name" value="U-BOX DOMAIN-CONTAINING PROTEIN 57-RELATED"/>
    <property type="match status" value="1"/>
</dbReference>
<dbReference type="EMBL" id="BFEA01000821">
    <property type="protein sequence ID" value="GBG90566.1"/>
    <property type="molecule type" value="Genomic_DNA"/>
</dbReference>
<reference evidence="3 4" key="1">
    <citation type="journal article" date="2018" name="Cell">
        <title>The Chara Genome: Secondary Complexity and Implications for Plant Terrestrialization.</title>
        <authorList>
            <person name="Nishiyama T."/>
            <person name="Sakayama H."/>
            <person name="Vries J.D."/>
            <person name="Buschmann H."/>
            <person name="Saint-Marcoux D."/>
            <person name="Ullrich K.K."/>
            <person name="Haas F.B."/>
            <person name="Vanderstraeten L."/>
            <person name="Becker D."/>
            <person name="Lang D."/>
            <person name="Vosolsobe S."/>
            <person name="Rombauts S."/>
            <person name="Wilhelmsson P.K.I."/>
            <person name="Janitza P."/>
            <person name="Kern R."/>
            <person name="Heyl A."/>
            <person name="Rumpler F."/>
            <person name="Villalobos L.I.A.C."/>
            <person name="Clay J.M."/>
            <person name="Skokan R."/>
            <person name="Toyoda A."/>
            <person name="Suzuki Y."/>
            <person name="Kagoshima H."/>
            <person name="Schijlen E."/>
            <person name="Tajeshwar N."/>
            <person name="Catarino B."/>
            <person name="Hetherington A.J."/>
            <person name="Saltykova A."/>
            <person name="Bonnot C."/>
            <person name="Breuninger H."/>
            <person name="Symeonidi A."/>
            <person name="Radhakrishnan G.V."/>
            <person name="Van Nieuwerburgh F."/>
            <person name="Deforce D."/>
            <person name="Chang C."/>
            <person name="Karol K.G."/>
            <person name="Hedrich R."/>
            <person name="Ulvskov P."/>
            <person name="Glockner G."/>
            <person name="Delwiche C.F."/>
            <person name="Petrasek J."/>
            <person name="Van de Peer Y."/>
            <person name="Friml J."/>
            <person name="Beilby M."/>
            <person name="Dolan L."/>
            <person name="Kohara Y."/>
            <person name="Sugano S."/>
            <person name="Fujiyama A."/>
            <person name="Delaux P.-M."/>
            <person name="Quint M."/>
            <person name="TheiBen G."/>
            <person name="Hagemann M."/>
            <person name="Harholt J."/>
            <person name="Dunand C."/>
            <person name="Zachgo S."/>
            <person name="Langdale J."/>
            <person name="Maumus F."/>
            <person name="Straeten D.V.D."/>
            <person name="Gould S.B."/>
            <person name="Rensing S.A."/>
        </authorList>
    </citation>
    <scope>NUCLEOTIDE SEQUENCE [LARGE SCALE GENOMIC DNA]</scope>
    <source>
        <strain evidence="3 4">S276</strain>
    </source>
</reference>
<organism evidence="3 4">
    <name type="scientific">Chara braunii</name>
    <name type="common">Braun's stonewort</name>
    <dbReference type="NCBI Taxonomy" id="69332"/>
    <lineage>
        <taxon>Eukaryota</taxon>
        <taxon>Viridiplantae</taxon>
        <taxon>Streptophyta</taxon>
        <taxon>Charophyceae</taxon>
        <taxon>Charales</taxon>
        <taxon>Characeae</taxon>
        <taxon>Chara</taxon>
    </lineage>
</organism>
<evidence type="ECO:0000256" key="1">
    <source>
        <dbReference type="ARBA" id="ARBA00022786"/>
    </source>
</evidence>
<evidence type="ECO:0000313" key="3">
    <source>
        <dbReference type="EMBL" id="GBG90566.1"/>
    </source>
</evidence>
<name>A0A388M7Q5_CHABU</name>
<protein>
    <recommendedName>
        <fullName evidence="2">Protein kinase domain-containing protein</fullName>
    </recommendedName>
</protein>
<dbReference type="OrthoDB" id="4062651at2759"/>
<dbReference type="Proteomes" id="UP000265515">
    <property type="component" value="Unassembled WGS sequence"/>
</dbReference>
<evidence type="ECO:0000259" key="2">
    <source>
        <dbReference type="PROSITE" id="PS50011"/>
    </source>
</evidence>
<accession>A0A388M7Q5</accession>
<dbReference type="AlphaFoldDB" id="A0A388M7Q5"/>